<dbReference type="InterPro" id="IPR017871">
    <property type="entry name" value="ABC_transporter-like_CS"/>
</dbReference>
<evidence type="ECO:0000256" key="3">
    <source>
        <dbReference type="ARBA" id="ARBA00022741"/>
    </source>
</evidence>
<keyword evidence="2" id="KW-0813">Transport</keyword>
<evidence type="ECO:0000256" key="5">
    <source>
        <dbReference type="ARBA" id="ARBA00066388"/>
    </source>
</evidence>
<dbReference type="PROSITE" id="PS50893">
    <property type="entry name" value="ABC_TRANSPORTER_2"/>
    <property type="match status" value="1"/>
</dbReference>
<sequence length="492" mass="51112">MIRIESVTKRYPDGTVAVDRLSLEIPDRAITVLVGPSGCGKTTTLRMINRMVEPTEGSILLDGTDIRRQPVNTLRRSMGYVIQNAGLFQHRTILDNIATVPRLLGWSKRKARARAAELMERVGLDAALAKRYPYQLSGGQQQRVGVARALAADPPVLLMDEPFSAVDPVVRKGLQDELLRIQDELGKTIVFVTHDIDEAIKLGTMVAVLRTGGRLAQFAPPAELLSAPADAFVEDFLGADRGIRRLSFFPSAGLELQTAPIVGIDAGADEIASRADAPHLLVTDADGRPLGWSEPDRLTAGAVDRERLLDHGRPFVPGKDSLRTALDGAVLSPTGWAVAVDDEGRAVGVVSQQVIGEAIRTAHSRAATASATEQDRAADRADGADGANHQAIDAADAADDQGGDGADGAGGVDGQALGGADVGDGRPDARADAADDQSVDGADGARGQCVDGADGVGDQAPDGPGPVEGRPADGADAGDGQATGGADLKATP</sequence>
<dbReference type="SMART" id="SM00382">
    <property type="entry name" value="AAA"/>
    <property type="match status" value="1"/>
</dbReference>
<feature type="domain" description="ABC transporter" evidence="7">
    <location>
        <begin position="2"/>
        <end position="237"/>
    </location>
</feature>
<feature type="compositionally biased region" description="Low complexity" evidence="6">
    <location>
        <begin position="472"/>
        <end position="492"/>
    </location>
</feature>
<dbReference type="GO" id="GO:0015418">
    <property type="term" value="F:ABC-type quaternary ammonium compound transporting activity"/>
    <property type="evidence" value="ECO:0007669"/>
    <property type="project" value="UniProtKB-EC"/>
</dbReference>
<evidence type="ECO:0000313" key="9">
    <source>
        <dbReference type="Proteomes" id="UP000318103"/>
    </source>
</evidence>
<dbReference type="GO" id="GO:0016887">
    <property type="term" value="F:ATP hydrolysis activity"/>
    <property type="evidence" value="ECO:0007669"/>
    <property type="project" value="InterPro"/>
</dbReference>
<name>A0A542U9T7_9ACTN</name>
<dbReference type="AlphaFoldDB" id="A0A542U9T7"/>
<keyword evidence="4 8" id="KW-0067">ATP-binding</keyword>
<feature type="region of interest" description="Disordered" evidence="6">
    <location>
        <begin position="362"/>
        <end position="492"/>
    </location>
</feature>
<dbReference type="Proteomes" id="UP000318103">
    <property type="component" value="Unassembled WGS sequence"/>
</dbReference>
<dbReference type="PANTHER" id="PTHR43117:SF4">
    <property type="entry name" value="OSMOPROTECTANT IMPORT ATP-BINDING PROTEIN OSMV"/>
    <property type="match status" value="1"/>
</dbReference>
<comment type="caution">
    <text evidence="8">The sequence shown here is derived from an EMBL/GenBank/DDBJ whole genome shotgun (WGS) entry which is preliminary data.</text>
</comment>
<dbReference type="InterPro" id="IPR003593">
    <property type="entry name" value="AAA+_ATPase"/>
</dbReference>
<feature type="compositionally biased region" description="Basic and acidic residues" evidence="6">
    <location>
        <begin position="373"/>
        <end position="383"/>
    </location>
</feature>
<evidence type="ECO:0000259" key="7">
    <source>
        <dbReference type="PROSITE" id="PS50893"/>
    </source>
</evidence>
<evidence type="ECO:0000256" key="1">
    <source>
        <dbReference type="ARBA" id="ARBA00005417"/>
    </source>
</evidence>
<evidence type="ECO:0000313" key="8">
    <source>
        <dbReference type="EMBL" id="TQK95811.1"/>
    </source>
</evidence>
<dbReference type="EC" id="7.6.2.9" evidence="5"/>
<keyword evidence="3" id="KW-0547">Nucleotide-binding</keyword>
<evidence type="ECO:0000256" key="2">
    <source>
        <dbReference type="ARBA" id="ARBA00022448"/>
    </source>
</evidence>
<comment type="similarity">
    <text evidence="1">Belongs to the ABC transporter superfamily.</text>
</comment>
<dbReference type="Pfam" id="PF00005">
    <property type="entry name" value="ABC_tran"/>
    <property type="match status" value="1"/>
</dbReference>
<dbReference type="EMBL" id="VFNX01000001">
    <property type="protein sequence ID" value="TQK95811.1"/>
    <property type="molecule type" value="Genomic_DNA"/>
</dbReference>
<dbReference type="PROSITE" id="PS00211">
    <property type="entry name" value="ABC_TRANSPORTER_1"/>
    <property type="match status" value="1"/>
</dbReference>
<dbReference type="InterPro" id="IPR003439">
    <property type="entry name" value="ABC_transporter-like_ATP-bd"/>
</dbReference>
<protein>
    <recommendedName>
        <fullName evidence="5">ABC-type quaternary amine transporter</fullName>
        <ecNumber evidence="5">7.6.2.9</ecNumber>
    </recommendedName>
</protein>
<dbReference type="GO" id="GO:0005524">
    <property type="term" value="F:ATP binding"/>
    <property type="evidence" value="ECO:0007669"/>
    <property type="project" value="UniProtKB-KW"/>
</dbReference>
<dbReference type="FunFam" id="3.40.50.300:FF:000425">
    <property type="entry name" value="Probable ABC transporter, ATP-binding subunit"/>
    <property type="match status" value="1"/>
</dbReference>
<accession>A0A542U9T7</accession>
<keyword evidence="9" id="KW-1185">Reference proteome</keyword>
<evidence type="ECO:0000256" key="6">
    <source>
        <dbReference type="SAM" id="MobiDB-lite"/>
    </source>
</evidence>
<proteinExistence type="inferred from homology"/>
<feature type="compositionally biased region" description="Gly residues" evidence="6">
    <location>
        <begin position="403"/>
        <end position="422"/>
    </location>
</feature>
<organism evidence="8 9">
    <name type="scientific">Streptomyces puniciscabiei</name>
    <dbReference type="NCBI Taxonomy" id="164348"/>
    <lineage>
        <taxon>Bacteria</taxon>
        <taxon>Bacillati</taxon>
        <taxon>Actinomycetota</taxon>
        <taxon>Actinomycetes</taxon>
        <taxon>Kitasatosporales</taxon>
        <taxon>Streptomycetaceae</taxon>
        <taxon>Streptomyces</taxon>
    </lineage>
</organism>
<reference evidence="8 9" key="1">
    <citation type="submission" date="2019-06" db="EMBL/GenBank/DDBJ databases">
        <title>Sequencing the genomes of 1000 actinobacteria strains.</title>
        <authorList>
            <person name="Klenk H.-P."/>
        </authorList>
    </citation>
    <scope>NUCLEOTIDE SEQUENCE [LARGE SCALE GENOMIC DNA]</scope>
    <source>
        <strain evidence="8 9">DSM 41929</strain>
    </source>
</reference>
<evidence type="ECO:0000256" key="4">
    <source>
        <dbReference type="ARBA" id="ARBA00022840"/>
    </source>
</evidence>
<dbReference type="SUPFAM" id="SSF52540">
    <property type="entry name" value="P-loop containing nucleoside triphosphate hydrolases"/>
    <property type="match status" value="1"/>
</dbReference>
<dbReference type="PANTHER" id="PTHR43117">
    <property type="entry name" value="OSMOPROTECTANT IMPORT ATP-BINDING PROTEIN OSMV"/>
    <property type="match status" value="1"/>
</dbReference>
<gene>
    <name evidence="8" type="ORF">FB563_0730</name>
</gene>
<dbReference type="InterPro" id="IPR027417">
    <property type="entry name" value="P-loop_NTPase"/>
</dbReference>
<dbReference type="Gene3D" id="3.40.50.300">
    <property type="entry name" value="P-loop containing nucleotide triphosphate hydrolases"/>
    <property type="match status" value="1"/>
</dbReference>
<feature type="compositionally biased region" description="Low complexity" evidence="6">
    <location>
        <begin position="362"/>
        <end position="372"/>
    </location>
</feature>
<feature type="compositionally biased region" description="Basic and acidic residues" evidence="6">
    <location>
        <begin position="423"/>
        <end position="433"/>
    </location>
</feature>